<dbReference type="EMBL" id="AAYH02000043">
    <property type="protein sequence ID" value="EDO54039.1"/>
    <property type="molecule type" value="Genomic_DNA"/>
</dbReference>
<keyword evidence="2" id="KW-1185">Reference proteome</keyword>
<sequence>MLVNRWLLQNLGVSGRWKQNLLPPFRLASTAGQMPMDRGMQKVGGSVEAK</sequence>
<reference evidence="1" key="1">
    <citation type="submission" date="2007-06" db="EMBL/GenBank/DDBJ databases">
        <authorList>
            <person name="Fulton L."/>
            <person name="Clifton S."/>
            <person name="Fulton B."/>
            <person name="Xu J."/>
            <person name="Minx P."/>
            <person name="Pepin K.H."/>
            <person name="Johnson M."/>
            <person name="Thiruvilangam P."/>
            <person name="Bhonagiri V."/>
            <person name="Nash W.E."/>
            <person name="Mardis E.R."/>
            <person name="Wilson R.K."/>
        </authorList>
    </citation>
    <scope>NUCLEOTIDE SEQUENCE [LARGE SCALE GENOMIC DNA]</scope>
    <source>
        <strain evidence="1">ATCC 8492</strain>
    </source>
</reference>
<protein>
    <submittedName>
        <fullName evidence="1">Uncharacterized protein</fullName>
    </submittedName>
</protein>
<dbReference type="Proteomes" id="UP000004110">
    <property type="component" value="Unassembled WGS sequence"/>
</dbReference>
<comment type="caution">
    <text evidence="1">The sequence shown here is derived from an EMBL/GenBank/DDBJ whole genome shotgun (WGS) entry which is preliminary data.</text>
</comment>
<accession>A0ABC9NBG1</accession>
<name>A0ABC9NBG1_BACUC</name>
<evidence type="ECO:0000313" key="2">
    <source>
        <dbReference type="Proteomes" id="UP000004110"/>
    </source>
</evidence>
<evidence type="ECO:0000313" key="1">
    <source>
        <dbReference type="EMBL" id="EDO54039.1"/>
    </source>
</evidence>
<organism evidence="1 2">
    <name type="scientific">Bacteroides uniformis (strain ATCC 8492 / DSM 6597 / CCUG 4942 / CIP 103695 / JCM 5828 / KCTC 5204 / NCTC 13054 / VPI 0061)</name>
    <dbReference type="NCBI Taxonomy" id="411479"/>
    <lineage>
        <taxon>Bacteria</taxon>
        <taxon>Pseudomonadati</taxon>
        <taxon>Bacteroidota</taxon>
        <taxon>Bacteroidia</taxon>
        <taxon>Bacteroidales</taxon>
        <taxon>Bacteroidaceae</taxon>
        <taxon>Bacteroides</taxon>
    </lineage>
</organism>
<dbReference type="AlphaFoldDB" id="A0ABC9NBG1"/>
<reference evidence="1" key="2">
    <citation type="submission" date="2013-11" db="EMBL/GenBank/DDBJ databases">
        <title>Draft genome sequence of Bacteroides uniformis (ATCC 8492).</title>
        <authorList>
            <person name="Sudarsanam P."/>
            <person name="Ley R."/>
            <person name="Guruge J."/>
            <person name="Turnbaugh P.J."/>
            <person name="Mahowald M."/>
            <person name="Liep D."/>
            <person name="Gordon J."/>
        </authorList>
    </citation>
    <scope>NUCLEOTIDE SEQUENCE</scope>
    <source>
        <strain evidence="1">ATCC 8492</strain>
    </source>
</reference>
<gene>
    <name evidence="1" type="ORF">BACUNI_02042</name>
</gene>
<proteinExistence type="predicted"/>